<dbReference type="Proteomes" id="UP001152049">
    <property type="component" value="Unassembled WGS sequence"/>
</dbReference>
<reference evidence="2" key="1">
    <citation type="submission" date="2022-09" db="EMBL/GenBank/DDBJ databases">
        <title>Fusarium specimens isolated from Avocado Roots.</title>
        <authorList>
            <person name="Stajich J."/>
            <person name="Roper C."/>
            <person name="Heimlech-Rivalta G."/>
        </authorList>
    </citation>
    <scope>NUCLEOTIDE SEQUENCE</scope>
    <source>
        <strain evidence="2">CF00136</strain>
    </source>
</reference>
<dbReference type="EMBL" id="JAOQAZ010000021">
    <property type="protein sequence ID" value="KAJ4254848.1"/>
    <property type="molecule type" value="Genomic_DNA"/>
</dbReference>
<sequence>MEAHEPGRSLEVLALAALDGSDIHLRPYDVRYFADLAWQQFPDFTSDHLAQLSAFHAYSRAKLRTTPESPEGVGLNMRQGRTYWQPDRPWNLFYLPPSDVDIDDEEFVDRFNDPFYFPSREDLRIIEEVPDFHRDNPGMTSRINDARLAYPLRDDNKGGESPSDDISSNDNSSDTSSSSDENRSKPGEREDRSSEDDEEPSPEDDQDKYDEEDRQPRSLTYGVTSSRARGRSTIFWQYQRDRSWAQGRNSYLDPLGSPNQRRSV</sequence>
<name>A0A9W8RSQ5_9HYPO</name>
<dbReference type="OrthoDB" id="10253254at2759"/>
<evidence type="ECO:0000313" key="2">
    <source>
        <dbReference type="EMBL" id="KAJ4254848.1"/>
    </source>
</evidence>
<feature type="compositionally biased region" description="Acidic residues" evidence="1">
    <location>
        <begin position="193"/>
        <end position="213"/>
    </location>
</feature>
<feature type="region of interest" description="Disordered" evidence="1">
    <location>
        <begin position="132"/>
        <end position="264"/>
    </location>
</feature>
<feature type="compositionally biased region" description="Polar residues" evidence="1">
    <location>
        <begin position="217"/>
        <end position="227"/>
    </location>
</feature>
<gene>
    <name evidence="2" type="ORF">NW762_009646</name>
</gene>
<protein>
    <submittedName>
        <fullName evidence="2">Uncharacterized protein</fullName>
    </submittedName>
</protein>
<organism evidence="2 3">
    <name type="scientific">Fusarium torreyae</name>
    <dbReference type="NCBI Taxonomy" id="1237075"/>
    <lineage>
        <taxon>Eukaryota</taxon>
        <taxon>Fungi</taxon>
        <taxon>Dikarya</taxon>
        <taxon>Ascomycota</taxon>
        <taxon>Pezizomycotina</taxon>
        <taxon>Sordariomycetes</taxon>
        <taxon>Hypocreomycetidae</taxon>
        <taxon>Hypocreales</taxon>
        <taxon>Nectriaceae</taxon>
        <taxon>Fusarium</taxon>
    </lineage>
</organism>
<keyword evidence="3" id="KW-1185">Reference proteome</keyword>
<evidence type="ECO:0000256" key="1">
    <source>
        <dbReference type="SAM" id="MobiDB-lite"/>
    </source>
</evidence>
<comment type="caution">
    <text evidence="2">The sequence shown here is derived from an EMBL/GenBank/DDBJ whole genome shotgun (WGS) entry which is preliminary data.</text>
</comment>
<dbReference type="AlphaFoldDB" id="A0A9W8RSQ5"/>
<feature type="compositionally biased region" description="Low complexity" evidence="1">
    <location>
        <begin position="164"/>
        <end position="179"/>
    </location>
</feature>
<proteinExistence type="predicted"/>
<evidence type="ECO:0000313" key="3">
    <source>
        <dbReference type="Proteomes" id="UP001152049"/>
    </source>
</evidence>
<accession>A0A9W8RSQ5</accession>
<feature type="compositionally biased region" description="Basic and acidic residues" evidence="1">
    <location>
        <begin position="180"/>
        <end position="192"/>
    </location>
</feature>